<dbReference type="PANTHER" id="PTHR47926">
    <property type="entry name" value="PENTATRICOPEPTIDE REPEAT-CONTAINING PROTEIN"/>
    <property type="match status" value="1"/>
</dbReference>
<name>A0A8J5LN50_ZINOF</name>
<dbReference type="Proteomes" id="UP000734854">
    <property type="component" value="Unassembled WGS sequence"/>
</dbReference>
<feature type="repeat" description="PPR" evidence="3">
    <location>
        <begin position="338"/>
        <end position="372"/>
    </location>
</feature>
<dbReference type="Pfam" id="PF13812">
    <property type="entry name" value="PPR_3"/>
    <property type="match status" value="1"/>
</dbReference>
<dbReference type="InterPro" id="IPR046960">
    <property type="entry name" value="PPR_At4g14850-like_plant"/>
</dbReference>
<feature type="repeat" description="PPR" evidence="3">
    <location>
        <begin position="237"/>
        <end position="271"/>
    </location>
</feature>
<dbReference type="Gene3D" id="1.25.40.10">
    <property type="entry name" value="Tetratricopeptide repeat domain"/>
    <property type="match status" value="4"/>
</dbReference>
<comment type="similarity">
    <text evidence="1">Belongs to the PPR family. PCMP-H subfamily.</text>
</comment>
<feature type="domain" description="DYW" evidence="4">
    <location>
        <begin position="554"/>
        <end position="604"/>
    </location>
</feature>
<keyword evidence="2" id="KW-0677">Repeat</keyword>
<protein>
    <recommendedName>
        <fullName evidence="4">DYW domain-containing protein</fullName>
    </recommendedName>
</protein>
<dbReference type="GO" id="GO:0003723">
    <property type="term" value="F:RNA binding"/>
    <property type="evidence" value="ECO:0007669"/>
    <property type="project" value="InterPro"/>
</dbReference>
<dbReference type="EMBL" id="JACMSC010000006">
    <property type="protein sequence ID" value="KAG6519499.1"/>
    <property type="molecule type" value="Genomic_DNA"/>
</dbReference>
<organism evidence="5 6">
    <name type="scientific">Zingiber officinale</name>
    <name type="common">Ginger</name>
    <name type="synonym">Amomum zingiber</name>
    <dbReference type="NCBI Taxonomy" id="94328"/>
    <lineage>
        <taxon>Eukaryota</taxon>
        <taxon>Viridiplantae</taxon>
        <taxon>Streptophyta</taxon>
        <taxon>Embryophyta</taxon>
        <taxon>Tracheophyta</taxon>
        <taxon>Spermatophyta</taxon>
        <taxon>Magnoliopsida</taxon>
        <taxon>Liliopsida</taxon>
        <taxon>Zingiberales</taxon>
        <taxon>Zingiberaceae</taxon>
        <taxon>Zingiber</taxon>
    </lineage>
</organism>
<dbReference type="InterPro" id="IPR011990">
    <property type="entry name" value="TPR-like_helical_dom_sf"/>
</dbReference>
<gene>
    <name evidence="5" type="ORF">ZIOFF_022993</name>
</gene>
<dbReference type="Pfam" id="PF14432">
    <property type="entry name" value="DYW_deaminase"/>
    <property type="match status" value="1"/>
</dbReference>
<sequence length="627" mass="69216">MPLRLRQLERALAGVGASLSSYSTAAAHADASCGQSFRTQLPPPSSVLQWNTLIRGSDSPLGAFRVFRSMLRQGFPPNNFTFPFLLKACSARAIEPHGCAAHAHIVKAGLHLDPYVRCGLMHLYSQRNDLAATRRVFQERLDEDTGCCNALIHGYVEAGELGLARGVFDAMERRDAVSWNTMIHGYAVAGDLSEARNLFARMPQLNVVSWNSMLAAHARQGDVESARKVFAEMPKRDVFSWNTMLACLARSKCADEALALFEEMKRANEKPNDATMVSLLSACSHLGALDRGKQLHQSMDEKNIKINTILATALIDMYAKCGSIALAMEIFRDIQHKDLLAWNTIIGGMAIHGHAEGALQLFNEMTNSGISPDDITFVMLLTACSHAGMVTEGKRMLDCMKDEYGIDPKVEHYGCVIDLLARAGLLEEAMELTKHMPMEPNAPTWGALLGGCKIHRNSEIADGVGKHLIHLQPRHSGRYILLSNIYATVGRWDDVNKIRSNMLVSGVAKIPGISMIELDGKVSQFVAGDQSHQQYEDIYLKLMETFERLKVEAGHLPATWEVSLDIEEEEKEQALSVHSEKLAIALGLLRTDTEATIRIFKNLRKDHIKLTSLIAIEDIVTDATSAT</sequence>
<dbReference type="SUPFAM" id="SSF48452">
    <property type="entry name" value="TPR-like"/>
    <property type="match status" value="1"/>
</dbReference>
<dbReference type="FunFam" id="1.25.40.10:FF:000184">
    <property type="entry name" value="Pentatricopeptide repeat-containing protein, chloroplastic"/>
    <property type="match status" value="1"/>
</dbReference>
<dbReference type="PROSITE" id="PS51375">
    <property type="entry name" value="PPR"/>
    <property type="match status" value="4"/>
</dbReference>
<evidence type="ECO:0000313" key="5">
    <source>
        <dbReference type="EMBL" id="KAG6519499.1"/>
    </source>
</evidence>
<dbReference type="AlphaFoldDB" id="A0A8J5LN50"/>
<dbReference type="InterPro" id="IPR002885">
    <property type="entry name" value="PPR_rpt"/>
</dbReference>
<dbReference type="GO" id="GO:0008270">
    <property type="term" value="F:zinc ion binding"/>
    <property type="evidence" value="ECO:0007669"/>
    <property type="project" value="InterPro"/>
</dbReference>
<dbReference type="Pfam" id="PF20431">
    <property type="entry name" value="E_motif"/>
    <property type="match status" value="1"/>
</dbReference>
<dbReference type="Pfam" id="PF13041">
    <property type="entry name" value="PPR_2"/>
    <property type="match status" value="2"/>
</dbReference>
<dbReference type="PANTHER" id="PTHR47926:SF473">
    <property type="entry name" value="(WILD MALAYSIAN BANANA) HYPOTHETICAL PROTEIN"/>
    <property type="match status" value="1"/>
</dbReference>
<dbReference type="GO" id="GO:0009451">
    <property type="term" value="P:RNA modification"/>
    <property type="evidence" value="ECO:0007669"/>
    <property type="project" value="InterPro"/>
</dbReference>
<keyword evidence="6" id="KW-1185">Reference proteome</keyword>
<dbReference type="Pfam" id="PF01535">
    <property type="entry name" value="PPR"/>
    <property type="match status" value="3"/>
</dbReference>
<evidence type="ECO:0000259" key="4">
    <source>
        <dbReference type="Pfam" id="PF14432"/>
    </source>
</evidence>
<reference evidence="5 6" key="1">
    <citation type="submission" date="2020-08" db="EMBL/GenBank/DDBJ databases">
        <title>Plant Genome Project.</title>
        <authorList>
            <person name="Zhang R.-G."/>
        </authorList>
    </citation>
    <scope>NUCLEOTIDE SEQUENCE [LARGE SCALE GENOMIC DNA]</scope>
    <source>
        <tissue evidence="5">Rhizome</tissue>
    </source>
</reference>
<comment type="caution">
    <text evidence="5">The sequence shown here is derived from an EMBL/GenBank/DDBJ whole genome shotgun (WGS) entry which is preliminary data.</text>
</comment>
<proteinExistence type="inferred from homology"/>
<evidence type="ECO:0000256" key="1">
    <source>
        <dbReference type="ARBA" id="ARBA00006643"/>
    </source>
</evidence>
<feature type="repeat" description="PPR" evidence="3">
    <location>
        <begin position="175"/>
        <end position="209"/>
    </location>
</feature>
<feature type="repeat" description="PPR" evidence="3">
    <location>
        <begin position="144"/>
        <end position="174"/>
    </location>
</feature>
<evidence type="ECO:0000313" key="6">
    <source>
        <dbReference type="Proteomes" id="UP000734854"/>
    </source>
</evidence>
<evidence type="ECO:0000256" key="3">
    <source>
        <dbReference type="PROSITE-ProRule" id="PRU00708"/>
    </source>
</evidence>
<accession>A0A8J5LN50</accession>
<dbReference type="InterPro" id="IPR032867">
    <property type="entry name" value="DYW_dom"/>
</dbReference>
<dbReference type="NCBIfam" id="TIGR00756">
    <property type="entry name" value="PPR"/>
    <property type="match status" value="5"/>
</dbReference>
<dbReference type="FunFam" id="1.25.40.10:FF:000333">
    <property type="entry name" value="Pentatricopeptide repeat-containing protein"/>
    <property type="match status" value="1"/>
</dbReference>
<evidence type="ECO:0000256" key="2">
    <source>
        <dbReference type="ARBA" id="ARBA00022737"/>
    </source>
</evidence>
<dbReference type="InterPro" id="IPR046848">
    <property type="entry name" value="E_motif"/>
</dbReference>